<organism evidence="3 4">
    <name type="scientific">Stentor coeruleus</name>
    <dbReference type="NCBI Taxonomy" id="5963"/>
    <lineage>
        <taxon>Eukaryota</taxon>
        <taxon>Sar</taxon>
        <taxon>Alveolata</taxon>
        <taxon>Ciliophora</taxon>
        <taxon>Postciliodesmatophora</taxon>
        <taxon>Heterotrichea</taxon>
        <taxon>Heterotrichida</taxon>
        <taxon>Stentoridae</taxon>
        <taxon>Stentor</taxon>
    </lineage>
</organism>
<name>A0A1R2C5W9_9CILI</name>
<comment type="caution">
    <text evidence="3">The sequence shown here is derived from an EMBL/GenBank/DDBJ whole genome shotgun (WGS) entry which is preliminary data.</text>
</comment>
<reference evidence="3 4" key="1">
    <citation type="submission" date="2016-11" db="EMBL/GenBank/DDBJ databases">
        <title>The macronuclear genome of Stentor coeruleus: a giant cell with tiny introns.</title>
        <authorList>
            <person name="Slabodnick M."/>
            <person name="Ruby J.G."/>
            <person name="Reiff S.B."/>
            <person name="Swart E.C."/>
            <person name="Gosai S."/>
            <person name="Prabakaran S."/>
            <person name="Witkowska E."/>
            <person name="Larue G.E."/>
            <person name="Fisher S."/>
            <person name="Freeman R.M."/>
            <person name="Gunawardena J."/>
            <person name="Chu W."/>
            <person name="Stover N.A."/>
            <person name="Gregory B.D."/>
            <person name="Nowacki M."/>
            <person name="Derisi J."/>
            <person name="Roy S.W."/>
            <person name="Marshall W.F."/>
            <person name="Sood P."/>
        </authorList>
    </citation>
    <scope>NUCLEOTIDE SEQUENCE [LARGE SCALE GENOMIC DNA]</scope>
    <source>
        <strain evidence="3">WM001</strain>
    </source>
</reference>
<sequence length="245" mass="28530">MKERWSPYLTALDGTAINKKTTKSATYALSKERKNIVEQLQLMKIRIKQLEKEEKRAKLKAINASSLTDTIIERRVERKNQIEYKNQVRKLRQQELEDLRERNREMKVDIRASIAFKKGVLLENKKIIAKEVKTMQMQRKLQTSLEKPIKSASSSPRPSHLSSKIKSLDKSLSKIEEEKTKTNEALSEMKKLETLEQILIDKLKQAYEEQKIAENQVNLLMNNPVILSRQELNHLSSQNFSVISN</sequence>
<proteinExistence type="predicted"/>
<evidence type="ECO:0000256" key="1">
    <source>
        <dbReference type="SAM" id="Coils"/>
    </source>
</evidence>
<dbReference type="Proteomes" id="UP000187209">
    <property type="component" value="Unassembled WGS sequence"/>
</dbReference>
<feature type="compositionally biased region" description="Low complexity" evidence="2">
    <location>
        <begin position="150"/>
        <end position="165"/>
    </location>
</feature>
<evidence type="ECO:0000313" key="3">
    <source>
        <dbReference type="EMBL" id="OMJ84406.1"/>
    </source>
</evidence>
<dbReference type="AlphaFoldDB" id="A0A1R2C5W9"/>
<protein>
    <submittedName>
        <fullName evidence="3">Uncharacterized protein</fullName>
    </submittedName>
</protein>
<feature type="region of interest" description="Disordered" evidence="2">
    <location>
        <begin position="139"/>
        <end position="168"/>
    </location>
</feature>
<keyword evidence="4" id="KW-1185">Reference proteome</keyword>
<evidence type="ECO:0000256" key="2">
    <source>
        <dbReference type="SAM" id="MobiDB-lite"/>
    </source>
</evidence>
<evidence type="ECO:0000313" key="4">
    <source>
        <dbReference type="Proteomes" id="UP000187209"/>
    </source>
</evidence>
<dbReference type="EMBL" id="MPUH01000270">
    <property type="protein sequence ID" value="OMJ84406.1"/>
    <property type="molecule type" value="Genomic_DNA"/>
</dbReference>
<feature type="coiled-coil region" evidence="1">
    <location>
        <begin position="33"/>
        <end position="109"/>
    </location>
</feature>
<keyword evidence="1" id="KW-0175">Coiled coil</keyword>
<gene>
    <name evidence="3" type="ORF">SteCoe_14480</name>
</gene>
<accession>A0A1R2C5W9</accession>